<feature type="compositionally biased region" description="Acidic residues" evidence="8">
    <location>
        <begin position="337"/>
        <end position="346"/>
    </location>
</feature>
<evidence type="ECO:0000256" key="3">
    <source>
        <dbReference type="ARBA" id="ARBA00022801"/>
    </source>
</evidence>
<keyword evidence="6" id="KW-0694">RNA-binding</keyword>
<feature type="region of interest" description="Disordered" evidence="8">
    <location>
        <begin position="331"/>
        <end position="414"/>
    </location>
</feature>
<dbReference type="GO" id="GO:0005829">
    <property type="term" value="C:cytosol"/>
    <property type="evidence" value="ECO:0007669"/>
    <property type="project" value="TreeGrafter"/>
</dbReference>
<dbReference type="InterPro" id="IPR001650">
    <property type="entry name" value="Helicase_C-like"/>
</dbReference>
<evidence type="ECO:0000256" key="5">
    <source>
        <dbReference type="ARBA" id="ARBA00022840"/>
    </source>
</evidence>
<dbReference type="SUPFAM" id="SSF52540">
    <property type="entry name" value="P-loop containing nucleoside triphosphate hydrolases"/>
    <property type="match status" value="1"/>
</dbReference>
<dbReference type="PANTHER" id="PTHR47959:SF8">
    <property type="entry name" value="RNA HELICASE"/>
    <property type="match status" value="1"/>
</dbReference>
<dbReference type="CDD" id="cd18787">
    <property type="entry name" value="SF2_C_DEAD"/>
    <property type="match status" value="1"/>
</dbReference>
<dbReference type="Pfam" id="PF00271">
    <property type="entry name" value="Helicase_C"/>
    <property type="match status" value="1"/>
</dbReference>
<dbReference type="GO" id="GO:0016787">
    <property type="term" value="F:hydrolase activity"/>
    <property type="evidence" value="ECO:0007669"/>
    <property type="project" value="UniProtKB-KW"/>
</dbReference>
<dbReference type="InterPro" id="IPR027417">
    <property type="entry name" value="P-loop_NTPase"/>
</dbReference>
<feature type="non-terminal residue" evidence="10">
    <location>
        <position position="414"/>
    </location>
</feature>
<accession>A0A7R9LRC8</accession>
<dbReference type="SMART" id="SM01123">
    <property type="entry name" value="DBP10CT"/>
    <property type="match status" value="1"/>
</dbReference>
<evidence type="ECO:0000259" key="9">
    <source>
        <dbReference type="PROSITE" id="PS51194"/>
    </source>
</evidence>
<evidence type="ECO:0000313" key="11">
    <source>
        <dbReference type="Proteomes" id="UP000728032"/>
    </source>
</evidence>
<protein>
    <recommendedName>
        <fullName evidence="1">RNA helicase</fullName>
        <ecNumber evidence="1">3.6.4.13</ecNumber>
    </recommendedName>
</protein>
<dbReference type="AlphaFoldDB" id="A0A7R9LRC8"/>
<evidence type="ECO:0000256" key="8">
    <source>
        <dbReference type="SAM" id="MobiDB-lite"/>
    </source>
</evidence>
<keyword evidence="2" id="KW-0547">Nucleotide-binding</keyword>
<dbReference type="GO" id="GO:0005634">
    <property type="term" value="C:nucleus"/>
    <property type="evidence" value="ECO:0007669"/>
    <property type="project" value="InterPro"/>
</dbReference>
<dbReference type="OrthoDB" id="10261375at2759"/>
<dbReference type="Gene3D" id="3.40.50.300">
    <property type="entry name" value="P-loop containing nucleotide triphosphate hydrolases"/>
    <property type="match status" value="1"/>
</dbReference>
<evidence type="ECO:0000256" key="1">
    <source>
        <dbReference type="ARBA" id="ARBA00012552"/>
    </source>
</evidence>
<evidence type="ECO:0000256" key="2">
    <source>
        <dbReference type="ARBA" id="ARBA00022741"/>
    </source>
</evidence>
<organism evidence="10">
    <name type="scientific">Oppiella nova</name>
    <dbReference type="NCBI Taxonomy" id="334625"/>
    <lineage>
        <taxon>Eukaryota</taxon>
        <taxon>Metazoa</taxon>
        <taxon>Ecdysozoa</taxon>
        <taxon>Arthropoda</taxon>
        <taxon>Chelicerata</taxon>
        <taxon>Arachnida</taxon>
        <taxon>Acari</taxon>
        <taxon>Acariformes</taxon>
        <taxon>Sarcoptiformes</taxon>
        <taxon>Oribatida</taxon>
        <taxon>Brachypylina</taxon>
        <taxon>Oppioidea</taxon>
        <taxon>Oppiidae</taxon>
        <taxon>Oppiella</taxon>
    </lineage>
</organism>
<keyword evidence="4" id="KW-0347">Helicase</keyword>
<feature type="compositionally biased region" description="Basic residues" evidence="8">
    <location>
        <begin position="360"/>
        <end position="373"/>
    </location>
</feature>
<reference evidence="10" key="1">
    <citation type="submission" date="2020-11" db="EMBL/GenBank/DDBJ databases">
        <authorList>
            <person name="Tran Van P."/>
        </authorList>
    </citation>
    <scope>NUCLEOTIDE SEQUENCE</scope>
</reference>
<dbReference type="EMBL" id="CAJPVJ010001978">
    <property type="protein sequence ID" value="CAG2165605.1"/>
    <property type="molecule type" value="Genomic_DNA"/>
</dbReference>
<dbReference type="GO" id="GO:0003723">
    <property type="term" value="F:RNA binding"/>
    <property type="evidence" value="ECO:0007669"/>
    <property type="project" value="UniProtKB-KW"/>
</dbReference>
<dbReference type="EMBL" id="OC916803">
    <property type="protein sequence ID" value="CAD7645311.1"/>
    <property type="molecule type" value="Genomic_DNA"/>
</dbReference>
<dbReference type="EC" id="3.6.4.13" evidence="1"/>
<proteinExistence type="predicted"/>
<evidence type="ECO:0000256" key="6">
    <source>
        <dbReference type="ARBA" id="ARBA00022884"/>
    </source>
</evidence>
<dbReference type="Pfam" id="PF08147">
    <property type="entry name" value="DBP10CT"/>
    <property type="match status" value="1"/>
</dbReference>
<dbReference type="PANTHER" id="PTHR47959">
    <property type="entry name" value="ATP-DEPENDENT RNA HELICASE RHLE-RELATED"/>
    <property type="match status" value="1"/>
</dbReference>
<evidence type="ECO:0000313" key="10">
    <source>
        <dbReference type="EMBL" id="CAD7645311.1"/>
    </source>
</evidence>
<name>A0A7R9LRC8_9ACAR</name>
<feature type="compositionally biased region" description="Basic and acidic residues" evidence="8">
    <location>
        <begin position="374"/>
        <end position="389"/>
    </location>
</feature>
<dbReference type="GO" id="GO:0005524">
    <property type="term" value="F:ATP binding"/>
    <property type="evidence" value="ECO:0007669"/>
    <property type="project" value="UniProtKB-KW"/>
</dbReference>
<keyword evidence="3" id="KW-0378">Hydrolase</keyword>
<gene>
    <name evidence="10" type="ORF">ONB1V03_LOCUS5144</name>
</gene>
<dbReference type="PROSITE" id="PS51194">
    <property type="entry name" value="HELICASE_CTER"/>
    <property type="match status" value="1"/>
</dbReference>
<dbReference type="InterPro" id="IPR050079">
    <property type="entry name" value="DEAD_box_RNA_helicase"/>
</dbReference>
<feature type="region of interest" description="Disordered" evidence="8">
    <location>
        <begin position="272"/>
        <end position="309"/>
    </location>
</feature>
<keyword evidence="5" id="KW-0067">ATP-binding</keyword>
<dbReference type="GO" id="GO:0003724">
    <property type="term" value="F:RNA helicase activity"/>
    <property type="evidence" value="ECO:0007669"/>
    <property type="project" value="UniProtKB-EC"/>
</dbReference>
<feature type="domain" description="Helicase C-terminal" evidence="9">
    <location>
        <begin position="1"/>
        <end position="85"/>
    </location>
</feature>
<dbReference type="Proteomes" id="UP000728032">
    <property type="component" value="Unassembled WGS sequence"/>
</dbReference>
<sequence length="414" mass="47657">QVKVLLVTDVAARGVDIPLLDNVINYNFPPKPKLFVHRVGRVARAGRSGTAYSLVAPDETPFLYGLNLFLNRGFKLSKPDSKSTEDGLFGAVPQHMIDEEMEVLERIHSLNTELDSLKKVCNNAYKQYLKSRPTADSESIRNVKQILSKDIETHPIFKKKVDTTANNNSGIGTDILSSIRSYRPNSTIFETGKTKGSVGFEVMQQKRKIFDKMVEKFAANKKASDFDQNKDKFKDNEFYVPYQSSEHFSEKGLQLDQPFNAQMSAAVLDFNGDDSRSINRSNNAMKWDRKKKKFISGGNTDPTKKRIKTESGNWISASYKSDIYKKWKQKAKAEQQQSDEEEEGVDNEEKLERNQSIQRNPKKPTKQSSRRPPKRELKNREEIYKERQRVERKKSFQKWRQSEKAKQKNAKKAK</sequence>
<dbReference type="InterPro" id="IPR012541">
    <property type="entry name" value="DBP10_C"/>
</dbReference>
<comment type="catalytic activity">
    <reaction evidence="7">
        <text>ATP + H2O = ADP + phosphate + H(+)</text>
        <dbReference type="Rhea" id="RHEA:13065"/>
        <dbReference type="ChEBI" id="CHEBI:15377"/>
        <dbReference type="ChEBI" id="CHEBI:15378"/>
        <dbReference type="ChEBI" id="CHEBI:30616"/>
        <dbReference type="ChEBI" id="CHEBI:43474"/>
        <dbReference type="ChEBI" id="CHEBI:456216"/>
        <dbReference type="EC" id="3.6.4.13"/>
    </reaction>
</comment>
<evidence type="ECO:0000256" key="7">
    <source>
        <dbReference type="ARBA" id="ARBA00047984"/>
    </source>
</evidence>
<evidence type="ECO:0000256" key="4">
    <source>
        <dbReference type="ARBA" id="ARBA00022806"/>
    </source>
</evidence>
<keyword evidence="11" id="KW-1185">Reference proteome</keyword>